<dbReference type="RefSeq" id="WP_012696985.1">
    <property type="nucleotide sequence ID" value="NC_012559.1"/>
</dbReference>
<keyword evidence="2" id="KW-1185">Reference proteome</keyword>
<dbReference type="EMBL" id="CP001154">
    <property type="protein sequence ID" value="ACO74499.1"/>
    <property type="molecule type" value="Genomic_DNA"/>
</dbReference>
<proteinExistence type="predicted"/>
<dbReference type="AlphaFoldDB" id="C1D7Q9"/>
<sequence>MTIRSISAMTQVSVPVNDRGYRIGQHHHRAGLTDADVELIRILHERDGLSYTALAYKFEVPKSTIAAICQYKRRAQVVSRWKLVTARKRRARPAEPRFTPQTLEYLKFSMRQMRLF</sequence>
<evidence type="ECO:0000313" key="2">
    <source>
        <dbReference type="Proteomes" id="UP000002010"/>
    </source>
</evidence>
<dbReference type="eggNOG" id="ENOG502ZD12">
    <property type="taxonomic scope" value="Bacteria"/>
</dbReference>
<protein>
    <submittedName>
        <fullName evidence="1">Uncharacterized protein</fullName>
    </submittedName>
</protein>
<dbReference type="HOGENOM" id="CLU_2093771_0_0_4"/>
<dbReference type="Proteomes" id="UP000002010">
    <property type="component" value="Chromosome"/>
</dbReference>
<accession>C1D7Q9</accession>
<dbReference type="InterPro" id="IPR036388">
    <property type="entry name" value="WH-like_DNA-bd_sf"/>
</dbReference>
<name>C1D7Q9_LARHH</name>
<organism evidence="1 2">
    <name type="scientific">Laribacter hongkongensis (strain HLHK9)</name>
    <dbReference type="NCBI Taxonomy" id="557598"/>
    <lineage>
        <taxon>Bacteria</taxon>
        <taxon>Pseudomonadati</taxon>
        <taxon>Pseudomonadota</taxon>
        <taxon>Betaproteobacteria</taxon>
        <taxon>Neisseriales</taxon>
        <taxon>Aquaspirillaceae</taxon>
        <taxon>Laribacter</taxon>
    </lineage>
</organism>
<evidence type="ECO:0000313" key="1">
    <source>
        <dbReference type="EMBL" id="ACO74499.1"/>
    </source>
</evidence>
<dbReference type="STRING" id="557598.LHK_01510"/>
<dbReference type="KEGG" id="lhk:LHK_01510"/>
<dbReference type="Gene3D" id="1.10.10.10">
    <property type="entry name" value="Winged helix-like DNA-binding domain superfamily/Winged helix DNA-binding domain"/>
    <property type="match status" value="1"/>
</dbReference>
<reference evidence="1 2" key="1">
    <citation type="journal article" date="2009" name="PLoS Genet.">
        <title>The complete genome and proteome of Laribacter hongkongensis reveal potential mechanisms for adaptations to different temperatures and habitats.</title>
        <authorList>
            <person name="Woo P.C."/>
            <person name="Lau S.K."/>
            <person name="Tse H."/>
            <person name="Teng J.L."/>
            <person name="Curreem S.O."/>
            <person name="Tsang A.K."/>
            <person name="Fan R.Y."/>
            <person name="Wong G.K."/>
            <person name="Huang Y."/>
            <person name="Loman N.J."/>
            <person name="Snyder L.A."/>
            <person name="Cai J.J."/>
            <person name="Huang J.D."/>
            <person name="Mak W."/>
            <person name="Pallen M.J."/>
            <person name="Lok S."/>
            <person name="Yuen K.Y."/>
        </authorList>
    </citation>
    <scope>NUCLEOTIDE SEQUENCE [LARGE SCALE GENOMIC DNA]</scope>
    <source>
        <strain evidence="1 2">HLHK9</strain>
    </source>
</reference>
<gene>
    <name evidence="1" type="ordered locus">LHK_01510</name>
</gene>